<gene>
    <name evidence="2" type="ORF">GCM10022393_14160</name>
</gene>
<sequence>MKFLVCLFVILGLKVIQAQSTLVKDIDGDRINDSIYIDQNRIICKLSTQSYSSLMSGEVMQESMSGSFPISATKNGFDYSIILRRAGSKAQFRYNPTIKNVELIGLSRYEFGNAANDGSGESSINLLTNRYIGNWSFYDITKERLIKIPTIDIGMVLPKIKFNEFTDAYIDIFSENCSEQYYRAKAHYMTTKLEEGDYNKYLTKNEDDIDFNNVSISSIPKFIEYDGNPKNLISWNDIAGKHFVLTTETGIHQSPRFSHDVDEGADAELFAYHYLKNNDSQKRLWKVYDFIEACPVEIEASFIKNTLHITDLDNNGTKEIWLMYRKVCHGDVSPLEMKIIMYEGSQKFAMRGHNKVQISDDTFYGGAYKFDQRFSNGPTIFKEFAKKMWSEHLVHNWEE</sequence>
<accession>A0ABP7XHQ0</accession>
<protein>
    <submittedName>
        <fullName evidence="2">Uncharacterized protein</fullName>
    </submittedName>
</protein>
<keyword evidence="3" id="KW-1185">Reference proteome</keyword>
<dbReference type="EMBL" id="BAABCW010000004">
    <property type="protein sequence ID" value="GAA4114592.1"/>
    <property type="molecule type" value="Genomic_DNA"/>
</dbReference>
<evidence type="ECO:0000313" key="2">
    <source>
        <dbReference type="EMBL" id="GAA4114592.1"/>
    </source>
</evidence>
<evidence type="ECO:0000313" key="3">
    <source>
        <dbReference type="Proteomes" id="UP001500459"/>
    </source>
</evidence>
<comment type="caution">
    <text evidence="2">The sequence shown here is derived from an EMBL/GenBank/DDBJ whole genome shotgun (WGS) entry which is preliminary data.</text>
</comment>
<name>A0ABP7XHQ0_9FLAO</name>
<feature type="chain" id="PRO_5045319941" evidence="1">
    <location>
        <begin position="19"/>
        <end position="399"/>
    </location>
</feature>
<reference evidence="3" key="1">
    <citation type="journal article" date="2019" name="Int. J. Syst. Evol. Microbiol.">
        <title>The Global Catalogue of Microorganisms (GCM) 10K type strain sequencing project: providing services to taxonomists for standard genome sequencing and annotation.</title>
        <authorList>
            <consortium name="The Broad Institute Genomics Platform"/>
            <consortium name="The Broad Institute Genome Sequencing Center for Infectious Disease"/>
            <person name="Wu L."/>
            <person name="Ma J."/>
        </authorList>
    </citation>
    <scope>NUCLEOTIDE SEQUENCE [LARGE SCALE GENOMIC DNA]</scope>
    <source>
        <strain evidence="3">JCM 17106</strain>
    </source>
</reference>
<dbReference type="NCBIfam" id="NF046077">
    <property type="entry name" value="LPS_M949_RS01915"/>
    <property type="match status" value="1"/>
</dbReference>
<proteinExistence type="predicted"/>
<dbReference type="InterPro" id="IPR058148">
    <property type="entry name" value="M949_RS01915-like_dom"/>
</dbReference>
<dbReference type="Proteomes" id="UP001500459">
    <property type="component" value="Unassembled WGS sequence"/>
</dbReference>
<dbReference type="RefSeq" id="WP_344925968.1">
    <property type="nucleotide sequence ID" value="NZ_BAABCW010000004.1"/>
</dbReference>
<keyword evidence="1" id="KW-0732">Signal</keyword>
<organism evidence="2 3">
    <name type="scientific">Aquimarina addita</name>
    <dbReference type="NCBI Taxonomy" id="870485"/>
    <lineage>
        <taxon>Bacteria</taxon>
        <taxon>Pseudomonadati</taxon>
        <taxon>Bacteroidota</taxon>
        <taxon>Flavobacteriia</taxon>
        <taxon>Flavobacteriales</taxon>
        <taxon>Flavobacteriaceae</taxon>
        <taxon>Aquimarina</taxon>
    </lineage>
</organism>
<feature type="signal peptide" evidence="1">
    <location>
        <begin position="1"/>
        <end position="18"/>
    </location>
</feature>
<evidence type="ECO:0000256" key="1">
    <source>
        <dbReference type="SAM" id="SignalP"/>
    </source>
</evidence>